<organism evidence="2 3">
    <name type="scientific">Hevea brasiliensis</name>
    <name type="common">Para rubber tree</name>
    <name type="synonym">Siphonia brasiliensis</name>
    <dbReference type="NCBI Taxonomy" id="3981"/>
    <lineage>
        <taxon>Eukaryota</taxon>
        <taxon>Viridiplantae</taxon>
        <taxon>Streptophyta</taxon>
        <taxon>Embryophyta</taxon>
        <taxon>Tracheophyta</taxon>
        <taxon>Spermatophyta</taxon>
        <taxon>Magnoliopsida</taxon>
        <taxon>eudicotyledons</taxon>
        <taxon>Gunneridae</taxon>
        <taxon>Pentapetalae</taxon>
        <taxon>rosids</taxon>
        <taxon>fabids</taxon>
        <taxon>Malpighiales</taxon>
        <taxon>Euphorbiaceae</taxon>
        <taxon>Crotonoideae</taxon>
        <taxon>Micrandreae</taxon>
        <taxon>Hevea</taxon>
    </lineage>
</organism>
<name>A0ABQ9NAS1_HEVBR</name>
<keyword evidence="1" id="KW-0808">Transferase</keyword>
<keyword evidence="3" id="KW-1185">Reference proteome</keyword>
<dbReference type="CDD" id="cd03784">
    <property type="entry name" value="GT1_Gtf-like"/>
    <property type="match status" value="1"/>
</dbReference>
<evidence type="ECO:0000313" key="2">
    <source>
        <dbReference type="EMBL" id="KAJ9188305.1"/>
    </source>
</evidence>
<dbReference type="InterPro" id="IPR050481">
    <property type="entry name" value="UDP-glycosyltransf_plant"/>
</dbReference>
<evidence type="ECO:0008006" key="4">
    <source>
        <dbReference type="Google" id="ProtNLM"/>
    </source>
</evidence>
<dbReference type="InterPro" id="IPR002213">
    <property type="entry name" value="UDP_glucos_trans"/>
</dbReference>
<dbReference type="PANTHER" id="PTHR48049:SF57">
    <property type="entry name" value="UDP-GLYCOSYLTRANSFERASE 91C1-LIKE"/>
    <property type="match status" value="1"/>
</dbReference>
<dbReference type="PANTHER" id="PTHR48049">
    <property type="entry name" value="GLYCOSYLTRANSFERASE"/>
    <property type="match status" value="1"/>
</dbReference>
<dbReference type="Pfam" id="PF00201">
    <property type="entry name" value="UDPGT"/>
    <property type="match status" value="1"/>
</dbReference>
<proteinExistence type="predicted"/>
<comment type="caution">
    <text evidence="2">The sequence shown here is derived from an EMBL/GenBank/DDBJ whole genome shotgun (WGS) entry which is preliminary data.</text>
</comment>
<gene>
    <name evidence="2" type="ORF">P3X46_003673</name>
</gene>
<dbReference type="Proteomes" id="UP001174677">
    <property type="component" value="Chromosome 2"/>
</dbReference>
<evidence type="ECO:0000256" key="1">
    <source>
        <dbReference type="ARBA" id="ARBA00022679"/>
    </source>
</evidence>
<reference evidence="2" key="1">
    <citation type="journal article" date="2023" name="Plant Biotechnol. J.">
        <title>Chromosome-level wild Hevea brasiliensis genome provides new tools for genomic-assisted breeding and valuable loci to elevate rubber yield.</title>
        <authorList>
            <person name="Cheng H."/>
            <person name="Song X."/>
            <person name="Hu Y."/>
            <person name="Wu T."/>
            <person name="Yang Q."/>
            <person name="An Z."/>
            <person name="Feng S."/>
            <person name="Deng Z."/>
            <person name="Wu W."/>
            <person name="Zeng X."/>
            <person name="Tu M."/>
            <person name="Wang X."/>
            <person name="Huang H."/>
        </authorList>
    </citation>
    <scope>NUCLEOTIDE SEQUENCE</scope>
    <source>
        <strain evidence="2">MT/VB/25A 57/8</strain>
    </source>
</reference>
<protein>
    <recommendedName>
        <fullName evidence="4">Glycosyltransferase</fullName>
    </recommendedName>
</protein>
<dbReference type="EMBL" id="JARPOI010000002">
    <property type="protein sequence ID" value="KAJ9188305.1"/>
    <property type="molecule type" value="Genomic_DNA"/>
</dbReference>
<dbReference type="SUPFAM" id="SSF53756">
    <property type="entry name" value="UDP-Glycosyltransferase/glycogen phosphorylase"/>
    <property type="match status" value="1"/>
</dbReference>
<accession>A0ABQ9NAS1</accession>
<evidence type="ECO:0000313" key="3">
    <source>
        <dbReference type="Proteomes" id="UP001174677"/>
    </source>
</evidence>
<sequence>MAKIAKDLHVMMLPWSAFGHLIPFFHLSIALAKAGVKISFVSTPRNIQRLPKIPANLEILINFVEFSLPTLEDESLPEGAEATVDIPPEKIVPLKIAYDLLQHPLKQFVADQRPDWIVIDLISHWMVDIARENKVPLLYFSVFSASSYLFLGHPGCLAGDSQKKLRPSWESMTSPPEWVDFPSSVAYRKHEAIGAFEWIYGTNASGISDAERVAKILNSCQGLIIRSCLEFEGDYLNSLHKVMGKPVLPLGLLPLEKPKTREISDGSWGEIFNWLDHQKPKSVVFVSFGSEFKLSKDQVYEIAYGLELSGLPFLWALRKPSWAILDLDALPLGFSQRTCGKGFVSIGWAPQMEILGHPSIGGSLFHSGWGSVIETLEFGHILILLPFIIDQPLNARYLVEKGLGVEVERSEDGSFSRDGIAKALRLAMVSEEGKEMRARASEAAEIFGNHKLHQEYYIGKFVEFLRG</sequence>
<dbReference type="Gene3D" id="3.40.50.2000">
    <property type="entry name" value="Glycogen Phosphorylase B"/>
    <property type="match status" value="2"/>
</dbReference>